<protein>
    <submittedName>
        <fullName evidence="1">Uncharacterized protein</fullName>
    </submittedName>
</protein>
<sequence length="52" mass="6333">MFQNHTILLEKYILIIEKLLKYKENIIKIYNFFKTLLTCTKNHLKLCISTEE</sequence>
<reference evidence="1 2" key="1">
    <citation type="submission" date="2013-11" db="EMBL/GenBank/DDBJ databases">
        <title>Genome sequencing of Stegodyphus mimosarum.</title>
        <authorList>
            <person name="Bechsgaard J."/>
        </authorList>
    </citation>
    <scope>NUCLEOTIDE SEQUENCE [LARGE SCALE GENOMIC DNA]</scope>
</reference>
<dbReference type="EMBL" id="KK112833">
    <property type="protein sequence ID" value="KFM58651.1"/>
    <property type="molecule type" value="Genomic_DNA"/>
</dbReference>
<accession>A0A087T0L2</accession>
<dbReference type="AlphaFoldDB" id="A0A087T0L2"/>
<name>A0A087T0L2_STEMI</name>
<feature type="non-terminal residue" evidence="1">
    <location>
        <position position="52"/>
    </location>
</feature>
<proteinExistence type="predicted"/>
<organism evidence="1 2">
    <name type="scientific">Stegodyphus mimosarum</name>
    <name type="common">African social velvet spider</name>
    <dbReference type="NCBI Taxonomy" id="407821"/>
    <lineage>
        <taxon>Eukaryota</taxon>
        <taxon>Metazoa</taxon>
        <taxon>Ecdysozoa</taxon>
        <taxon>Arthropoda</taxon>
        <taxon>Chelicerata</taxon>
        <taxon>Arachnida</taxon>
        <taxon>Araneae</taxon>
        <taxon>Araneomorphae</taxon>
        <taxon>Entelegynae</taxon>
        <taxon>Eresoidea</taxon>
        <taxon>Eresidae</taxon>
        <taxon>Stegodyphus</taxon>
    </lineage>
</organism>
<dbReference type="Proteomes" id="UP000054359">
    <property type="component" value="Unassembled WGS sequence"/>
</dbReference>
<gene>
    <name evidence="1" type="ORF">X975_21115</name>
</gene>
<keyword evidence="2" id="KW-1185">Reference proteome</keyword>
<evidence type="ECO:0000313" key="1">
    <source>
        <dbReference type="EMBL" id="KFM58651.1"/>
    </source>
</evidence>
<evidence type="ECO:0000313" key="2">
    <source>
        <dbReference type="Proteomes" id="UP000054359"/>
    </source>
</evidence>